<gene>
    <name evidence="1" type="ORF">FGM00_14290</name>
</gene>
<protein>
    <submittedName>
        <fullName evidence="1">Uncharacterized protein</fullName>
    </submittedName>
</protein>
<proteinExistence type="predicted"/>
<dbReference type="EMBL" id="CP040710">
    <property type="protein sequence ID" value="QCX01222.1"/>
    <property type="molecule type" value="Genomic_DNA"/>
</dbReference>
<evidence type="ECO:0000313" key="2">
    <source>
        <dbReference type="Proteomes" id="UP000310017"/>
    </source>
</evidence>
<accession>A0A5B7SSN9</accession>
<dbReference type="KEGG" id="asag:FGM00_14290"/>
<name>A0A5B7SSN9_9FLAO</name>
<dbReference type="AlphaFoldDB" id="A0A5B7SSN9"/>
<organism evidence="1 2">
    <name type="scientific">Aggregatimonas sangjinii</name>
    <dbReference type="NCBI Taxonomy" id="2583587"/>
    <lineage>
        <taxon>Bacteria</taxon>
        <taxon>Pseudomonadati</taxon>
        <taxon>Bacteroidota</taxon>
        <taxon>Flavobacteriia</taxon>
        <taxon>Flavobacteriales</taxon>
        <taxon>Flavobacteriaceae</taxon>
        <taxon>Aggregatimonas</taxon>
    </lineage>
</organism>
<dbReference type="RefSeq" id="WP_138853561.1">
    <property type="nucleotide sequence ID" value="NZ_CP040710.1"/>
</dbReference>
<keyword evidence="2" id="KW-1185">Reference proteome</keyword>
<evidence type="ECO:0000313" key="1">
    <source>
        <dbReference type="EMBL" id="QCX01222.1"/>
    </source>
</evidence>
<reference evidence="1 2" key="1">
    <citation type="submission" date="2019-05" db="EMBL/GenBank/DDBJ databases">
        <title>Genome sequencing of F202Z8.</title>
        <authorList>
            <person name="Kwon Y.M."/>
        </authorList>
    </citation>
    <scope>NUCLEOTIDE SEQUENCE [LARGE SCALE GENOMIC DNA]</scope>
    <source>
        <strain evidence="1 2">F202Z8</strain>
    </source>
</reference>
<dbReference type="OrthoDB" id="1452724at2"/>
<sequence>MTSSKDISRSNRLGSTNYILYGSDKALGLFEDSPQTLMVSDNSDFDVVRCTPNNPITSLLDDFLLFERYLFIDANTYKLLHENLCQKMHKIISQPLSHLRSSSR</sequence>
<dbReference type="Proteomes" id="UP000310017">
    <property type="component" value="Chromosome"/>
</dbReference>